<reference evidence="1 2" key="1">
    <citation type="submission" date="2013-11" db="EMBL/GenBank/DDBJ databases">
        <title>Genome sequencing of Stegodyphus mimosarum.</title>
        <authorList>
            <person name="Bechsgaard J."/>
        </authorList>
    </citation>
    <scope>NUCLEOTIDE SEQUENCE [LARGE SCALE GENOMIC DNA]</scope>
</reference>
<keyword evidence="2" id="KW-1185">Reference proteome</keyword>
<protein>
    <submittedName>
        <fullName evidence="1">Uncharacterized protein</fullName>
    </submittedName>
</protein>
<evidence type="ECO:0000313" key="1">
    <source>
        <dbReference type="EMBL" id="KFM62323.1"/>
    </source>
</evidence>
<proteinExistence type="predicted"/>
<feature type="non-terminal residue" evidence="1">
    <location>
        <position position="93"/>
    </location>
</feature>
<evidence type="ECO:0000313" key="2">
    <source>
        <dbReference type="Proteomes" id="UP000054359"/>
    </source>
</evidence>
<dbReference type="AlphaFoldDB" id="A0A087TB34"/>
<dbReference type="Proteomes" id="UP000054359">
    <property type="component" value="Unassembled WGS sequence"/>
</dbReference>
<gene>
    <name evidence="1" type="ORF">X975_20974</name>
</gene>
<dbReference type="OrthoDB" id="6424103at2759"/>
<feature type="non-terminal residue" evidence="1">
    <location>
        <position position="1"/>
    </location>
</feature>
<name>A0A087TB34_STEMI</name>
<dbReference type="EMBL" id="KK114387">
    <property type="protein sequence ID" value="KFM62323.1"/>
    <property type="molecule type" value="Genomic_DNA"/>
</dbReference>
<accession>A0A087TB34</accession>
<organism evidence="1 2">
    <name type="scientific">Stegodyphus mimosarum</name>
    <name type="common">African social velvet spider</name>
    <dbReference type="NCBI Taxonomy" id="407821"/>
    <lineage>
        <taxon>Eukaryota</taxon>
        <taxon>Metazoa</taxon>
        <taxon>Ecdysozoa</taxon>
        <taxon>Arthropoda</taxon>
        <taxon>Chelicerata</taxon>
        <taxon>Arachnida</taxon>
        <taxon>Araneae</taxon>
        <taxon>Araneomorphae</taxon>
        <taxon>Entelegynae</taxon>
        <taxon>Eresoidea</taxon>
        <taxon>Eresidae</taxon>
        <taxon>Stegodyphus</taxon>
    </lineage>
</organism>
<sequence length="93" mass="10490">LYEDDKLIIENIKRLGPFTTINSVACCLLDKVNSQTFHAALQCLCATAASYQEELALAFELTRIALPKAHRISLSSVISDFFRYLPELEEILQ</sequence>